<feature type="domain" description="HTH cro/C1-type" evidence="1">
    <location>
        <begin position="26"/>
        <end position="80"/>
    </location>
</feature>
<dbReference type="PROSITE" id="PS50943">
    <property type="entry name" value="HTH_CROC1"/>
    <property type="match status" value="1"/>
</dbReference>
<evidence type="ECO:0000313" key="2">
    <source>
        <dbReference type="EMBL" id="MCG7977195.1"/>
    </source>
</evidence>
<proteinExistence type="predicted"/>
<dbReference type="SMART" id="SM00530">
    <property type="entry name" value="HTH_XRE"/>
    <property type="match status" value="1"/>
</dbReference>
<protein>
    <submittedName>
        <fullName evidence="2">Helix-turn-helix domain-containing protein</fullName>
    </submittedName>
</protein>
<dbReference type="Proteomes" id="UP000886674">
    <property type="component" value="Unassembled WGS sequence"/>
</dbReference>
<evidence type="ECO:0000259" key="1">
    <source>
        <dbReference type="PROSITE" id="PS50943"/>
    </source>
</evidence>
<dbReference type="InterPro" id="IPR010982">
    <property type="entry name" value="Lambda_DNA-bd_dom_sf"/>
</dbReference>
<dbReference type="CDD" id="cd00093">
    <property type="entry name" value="HTH_XRE"/>
    <property type="match status" value="1"/>
</dbReference>
<sequence>MARKITPLPLPASPVVDSTEAFGAFVRSLRTQQQLRIDDAAALCGVSVQLLSDLENGRRSVGLDKALAVAQQLGLTLLAVPKSEQPQAIATIKRQSL</sequence>
<dbReference type="AlphaFoldDB" id="A0A9E4NI61"/>
<dbReference type="GO" id="GO:0003677">
    <property type="term" value="F:DNA binding"/>
    <property type="evidence" value="ECO:0007669"/>
    <property type="project" value="InterPro"/>
</dbReference>
<dbReference type="InterPro" id="IPR001387">
    <property type="entry name" value="Cro/C1-type_HTH"/>
</dbReference>
<accession>A0A9E4NI61</accession>
<dbReference type="Gene3D" id="1.10.260.40">
    <property type="entry name" value="lambda repressor-like DNA-binding domains"/>
    <property type="match status" value="1"/>
</dbReference>
<comment type="caution">
    <text evidence="2">The sequence shown here is derived from an EMBL/GenBank/DDBJ whole genome shotgun (WGS) entry which is preliminary data.</text>
</comment>
<dbReference type="Pfam" id="PF01381">
    <property type="entry name" value="HTH_3"/>
    <property type="match status" value="1"/>
</dbReference>
<reference evidence="2" key="1">
    <citation type="journal article" date="2021" name="Proc. Natl. Acad. Sci. U.S.A.">
        <title>Global biogeography of chemosynthetic symbionts reveals both localized and globally distributed symbiont groups. .</title>
        <authorList>
            <person name="Osvatic J.T."/>
            <person name="Wilkins L.G.E."/>
            <person name="Leibrecht L."/>
            <person name="Leray M."/>
            <person name="Zauner S."/>
            <person name="Polzin J."/>
            <person name="Camacho Y."/>
            <person name="Gros O."/>
            <person name="van Gils J.A."/>
            <person name="Eisen J.A."/>
            <person name="Petersen J.M."/>
            <person name="Yuen B."/>
        </authorList>
    </citation>
    <scope>NUCLEOTIDE SEQUENCE</scope>
    <source>
        <strain evidence="2">MAGclacostrist055</strain>
    </source>
</reference>
<dbReference type="EMBL" id="JAEPCR010000008">
    <property type="protein sequence ID" value="MCG7977195.1"/>
    <property type="molecule type" value="Genomic_DNA"/>
</dbReference>
<organism evidence="2 3">
    <name type="scientific">Candidatus Thiodiazotropha taylori</name>
    <dbReference type="NCBI Taxonomy" id="2792791"/>
    <lineage>
        <taxon>Bacteria</taxon>
        <taxon>Pseudomonadati</taxon>
        <taxon>Pseudomonadota</taxon>
        <taxon>Gammaproteobacteria</taxon>
        <taxon>Chromatiales</taxon>
        <taxon>Sedimenticolaceae</taxon>
        <taxon>Candidatus Thiodiazotropha</taxon>
    </lineage>
</organism>
<dbReference type="SUPFAM" id="SSF47413">
    <property type="entry name" value="lambda repressor-like DNA-binding domains"/>
    <property type="match status" value="1"/>
</dbReference>
<name>A0A9E4NI61_9GAMM</name>
<evidence type="ECO:0000313" key="3">
    <source>
        <dbReference type="Proteomes" id="UP000886674"/>
    </source>
</evidence>
<gene>
    <name evidence="2" type="ORF">JAY77_03470</name>
</gene>